<evidence type="ECO:0000256" key="1">
    <source>
        <dbReference type="SAM" id="MobiDB-lite"/>
    </source>
</evidence>
<sequence>MTKAHRRTARATPAGLARAPGDGAAESAAVLPEIDRFRANHLRLSMQDIVTAAGRARVIVDDGESPLAWLARRKGRDGQTMISPTQFIAGERLRADFTRAQMTPRVTSNWEAPTGRRRGAADSGNIADVVIAARQTVRAALDACGPEFAGLLLDVCCFLHGLEEVERSRGWPSRSAKIVLQLALDRLARHYGLADHAVGNADARLRSWLAEDAVFRVD</sequence>
<gene>
    <name evidence="3" type="ordered locus">RPE_1869</name>
</gene>
<organism evidence="3">
    <name type="scientific">Rhodopseudomonas palustris (strain BisA53)</name>
    <dbReference type="NCBI Taxonomy" id="316055"/>
    <lineage>
        <taxon>Bacteria</taxon>
        <taxon>Pseudomonadati</taxon>
        <taxon>Pseudomonadota</taxon>
        <taxon>Alphaproteobacteria</taxon>
        <taxon>Hyphomicrobiales</taxon>
        <taxon>Nitrobacteraceae</taxon>
        <taxon>Rhodopseudomonas</taxon>
    </lineage>
</organism>
<protein>
    <recommendedName>
        <fullName evidence="2">DUF6456 domain-containing protein</fullName>
    </recommendedName>
</protein>
<proteinExistence type="predicted"/>
<dbReference type="STRING" id="316055.RPE_1869"/>
<dbReference type="KEGG" id="rpe:RPE_1869"/>
<dbReference type="Pfam" id="PF20057">
    <property type="entry name" value="DUF6456"/>
    <property type="match status" value="1"/>
</dbReference>
<dbReference type="EMBL" id="CP000463">
    <property type="protein sequence ID" value="ABJ05817.1"/>
    <property type="molecule type" value="Genomic_DNA"/>
</dbReference>
<evidence type="ECO:0000313" key="3">
    <source>
        <dbReference type="EMBL" id="ABJ05817.1"/>
    </source>
</evidence>
<feature type="domain" description="DUF6456" evidence="2">
    <location>
        <begin position="61"/>
        <end position="192"/>
    </location>
</feature>
<dbReference type="HOGENOM" id="CLU_117500_0_0_5"/>
<dbReference type="eggNOG" id="COG0583">
    <property type="taxonomic scope" value="Bacteria"/>
</dbReference>
<evidence type="ECO:0000259" key="2">
    <source>
        <dbReference type="Pfam" id="PF20057"/>
    </source>
</evidence>
<feature type="region of interest" description="Disordered" evidence="1">
    <location>
        <begin position="1"/>
        <end position="24"/>
    </location>
</feature>
<reference evidence="3" key="1">
    <citation type="submission" date="2006-09" db="EMBL/GenBank/DDBJ databases">
        <title>Complete sequence of Rhodopseudomonas palustris BisA53.</title>
        <authorList>
            <consortium name="US DOE Joint Genome Institute"/>
            <person name="Copeland A."/>
            <person name="Lucas S."/>
            <person name="Lapidus A."/>
            <person name="Barry K."/>
            <person name="Detter J.C."/>
            <person name="Glavina del Rio T."/>
            <person name="Hammon N."/>
            <person name="Israni S."/>
            <person name="Dalin E."/>
            <person name="Tice H."/>
            <person name="Pitluck S."/>
            <person name="Chain P."/>
            <person name="Malfatti S."/>
            <person name="Shin M."/>
            <person name="Vergez L."/>
            <person name="Schmutz J."/>
            <person name="Larimer F."/>
            <person name="Land M."/>
            <person name="Hauser L."/>
            <person name="Pelletier D.A."/>
            <person name="Kyrpides N."/>
            <person name="Kim E."/>
            <person name="Harwood C.S."/>
            <person name="Oda Y."/>
            <person name="Richardson P."/>
        </authorList>
    </citation>
    <scope>NUCLEOTIDE SEQUENCE [LARGE SCALE GENOMIC DNA]</scope>
    <source>
        <strain evidence="3">BisA53</strain>
    </source>
</reference>
<name>Q07QG7_RHOP5</name>
<dbReference type="AlphaFoldDB" id="Q07QG7"/>
<dbReference type="InterPro" id="IPR045599">
    <property type="entry name" value="DUF6456"/>
</dbReference>
<dbReference type="OrthoDB" id="7476630at2"/>
<accession>Q07QG7</accession>